<protein>
    <submittedName>
        <fullName evidence="11">Uncharacterized protein</fullName>
    </submittedName>
</protein>
<evidence type="ECO:0000256" key="1">
    <source>
        <dbReference type="ARBA" id="ARBA00004225"/>
    </source>
</evidence>
<reference evidence="11" key="1">
    <citation type="journal article" date="2010" name="Science">
        <title>Plasticity of animal genome architecture unmasked by rapid evolution of a pelagic tunicate.</title>
        <authorList>
            <person name="Denoeud F."/>
            <person name="Henriet S."/>
            <person name="Mungpakdee S."/>
            <person name="Aury J.M."/>
            <person name="Da Silva C."/>
            <person name="Brinkmann H."/>
            <person name="Mikhaleva J."/>
            <person name="Olsen L.C."/>
            <person name="Jubin C."/>
            <person name="Canestro C."/>
            <person name="Bouquet J.M."/>
            <person name="Danks G."/>
            <person name="Poulain J."/>
            <person name="Campsteijn C."/>
            <person name="Adamski M."/>
            <person name="Cross I."/>
            <person name="Yadetie F."/>
            <person name="Muffato M."/>
            <person name="Louis A."/>
            <person name="Butcher S."/>
            <person name="Tsagkogeorga G."/>
            <person name="Konrad A."/>
            <person name="Singh S."/>
            <person name="Jensen M.F."/>
            <person name="Cong E.H."/>
            <person name="Eikeseth-Otteraa H."/>
            <person name="Noel B."/>
            <person name="Anthouard V."/>
            <person name="Porcel B.M."/>
            <person name="Kachouri-Lafond R."/>
            <person name="Nishino A."/>
            <person name="Ugolini M."/>
            <person name="Chourrout P."/>
            <person name="Nishida H."/>
            <person name="Aasland R."/>
            <person name="Huzurbazar S."/>
            <person name="Westhof E."/>
            <person name="Delsuc F."/>
            <person name="Lehrach H."/>
            <person name="Reinhardt R."/>
            <person name="Weissenbach J."/>
            <person name="Roy S.W."/>
            <person name="Artiguenave F."/>
            <person name="Postlethwait J.H."/>
            <person name="Manak J.R."/>
            <person name="Thompson E.M."/>
            <person name="Jaillon O."/>
            <person name="Du Pasquier L."/>
            <person name="Boudinot P."/>
            <person name="Liberles D.A."/>
            <person name="Volff J.N."/>
            <person name="Philippe H."/>
            <person name="Lenhard B."/>
            <person name="Roest Crollius H."/>
            <person name="Wincker P."/>
            <person name="Chourrout D."/>
        </authorList>
    </citation>
    <scope>NUCLEOTIDE SEQUENCE [LARGE SCALE GENOMIC DNA]</scope>
</reference>
<evidence type="ECO:0000256" key="9">
    <source>
        <dbReference type="PROSITE-ProRule" id="PRU00282"/>
    </source>
</evidence>
<dbReference type="Pfam" id="PF00153">
    <property type="entry name" value="Mito_carr"/>
    <property type="match status" value="1"/>
</dbReference>
<dbReference type="Gene3D" id="1.50.40.10">
    <property type="entry name" value="Mitochondrial carrier domain"/>
    <property type="match status" value="1"/>
</dbReference>
<keyword evidence="4 9" id="KW-0812">Transmembrane</keyword>
<keyword evidence="6" id="KW-1133">Transmembrane helix</keyword>
<keyword evidence="3 10" id="KW-0813">Transport</keyword>
<organism evidence="11">
    <name type="scientific">Oikopleura dioica</name>
    <name type="common">Tunicate</name>
    <dbReference type="NCBI Taxonomy" id="34765"/>
    <lineage>
        <taxon>Eukaryota</taxon>
        <taxon>Metazoa</taxon>
        <taxon>Chordata</taxon>
        <taxon>Tunicata</taxon>
        <taxon>Appendicularia</taxon>
        <taxon>Copelata</taxon>
        <taxon>Oikopleuridae</taxon>
        <taxon>Oikopleura</taxon>
    </lineage>
</organism>
<dbReference type="AlphaFoldDB" id="E4Z1N2"/>
<dbReference type="SUPFAM" id="SSF103506">
    <property type="entry name" value="Mitochondrial carrier"/>
    <property type="match status" value="1"/>
</dbReference>
<dbReference type="InterPro" id="IPR050567">
    <property type="entry name" value="Mitochondrial_Carrier"/>
</dbReference>
<gene>
    <name evidence="11" type="ORF">GSOID_T00023693001</name>
</gene>
<sequence>MQGNRQNIRARCTGVTSPLAGIAFMNATIFTTYGKVLQHMDKKEALSHWWAGCAAGVAQTAIISPVELIKTQMQIQGIGKSDTKNYRGWRGTCTHIYKHSGYRGFRTVADTRQSINAIKNGFGFGRGITLALVRDIPSFGAFFYTYELLVGESTNFLNFDGNTGFASKA</sequence>
<dbReference type="GO" id="GO:1990575">
    <property type="term" value="P:mitochondrial L-ornithine transmembrane transport"/>
    <property type="evidence" value="ECO:0007669"/>
    <property type="project" value="TreeGrafter"/>
</dbReference>
<comment type="similarity">
    <text evidence="2 10">Belongs to the mitochondrial carrier (TC 2.A.29) family.</text>
</comment>
<feature type="repeat" description="Solcar" evidence="9">
    <location>
        <begin position="43"/>
        <end position="152"/>
    </location>
</feature>
<evidence type="ECO:0000256" key="7">
    <source>
        <dbReference type="ARBA" id="ARBA00023128"/>
    </source>
</evidence>
<evidence type="ECO:0000313" key="11">
    <source>
        <dbReference type="EMBL" id="CBY41610.1"/>
    </source>
</evidence>
<evidence type="ECO:0000256" key="2">
    <source>
        <dbReference type="ARBA" id="ARBA00006375"/>
    </source>
</evidence>
<dbReference type="InterPro" id="IPR023395">
    <property type="entry name" value="MCP_dom_sf"/>
</dbReference>
<dbReference type="PANTHER" id="PTHR45624">
    <property type="entry name" value="MITOCHONDRIAL BASIC AMINO ACIDS TRANSPORTER-RELATED"/>
    <property type="match status" value="1"/>
</dbReference>
<name>E4Z1N2_OIKDI</name>
<evidence type="ECO:0000256" key="6">
    <source>
        <dbReference type="ARBA" id="ARBA00022989"/>
    </source>
</evidence>
<keyword evidence="5" id="KW-0677">Repeat</keyword>
<evidence type="ECO:0000256" key="4">
    <source>
        <dbReference type="ARBA" id="ARBA00022692"/>
    </source>
</evidence>
<keyword evidence="8 9" id="KW-0472">Membrane</keyword>
<comment type="subcellular location">
    <subcellularLocation>
        <location evidence="1">Mitochondrion membrane</location>
        <topology evidence="1">Multi-pass membrane protein</topology>
    </subcellularLocation>
</comment>
<evidence type="ECO:0000256" key="5">
    <source>
        <dbReference type="ARBA" id="ARBA00022737"/>
    </source>
</evidence>
<dbReference type="GO" id="GO:0005289">
    <property type="term" value="F:high-affinity L-arginine transmembrane transporter activity"/>
    <property type="evidence" value="ECO:0007669"/>
    <property type="project" value="TreeGrafter"/>
</dbReference>
<keyword evidence="7" id="KW-0496">Mitochondrion</keyword>
<dbReference type="EMBL" id="FN656530">
    <property type="protein sequence ID" value="CBY41610.1"/>
    <property type="molecule type" value="Genomic_DNA"/>
</dbReference>
<dbReference type="Proteomes" id="UP000011014">
    <property type="component" value="Unassembled WGS sequence"/>
</dbReference>
<proteinExistence type="inferred from homology"/>
<dbReference type="PANTHER" id="PTHR45624:SF61">
    <property type="entry name" value="MITOCHONDRIAL BASIC AMINO ACIDS TRANSPORTER"/>
    <property type="match status" value="1"/>
</dbReference>
<dbReference type="GO" id="GO:0031966">
    <property type="term" value="C:mitochondrial membrane"/>
    <property type="evidence" value="ECO:0007669"/>
    <property type="project" value="UniProtKB-SubCell"/>
</dbReference>
<evidence type="ECO:0000256" key="10">
    <source>
        <dbReference type="RuleBase" id="RU000488"/>
    </source>
</evidence>
<dbReference type="PROSITE" id="PS50920">
    <property type="entry name" value="SOLCAR"/>
    <property type="match status" value="1"/>
</dbReference>
<dbReference type="InterPro" id="IPR018108">
    <property type="entry name" value="MCP_transmembrane"/>
</dbReference>
<evidence type="ECO:0000256" key="3">
    <source>
        <dbReference type="ARBA" id="ARBA00022448"/>
    </source>
</evidence>
<evidence type="ECO:0000256" key="8">
    <source>
        <dbReference type="ARBA" id="ARBA00023136"/>
    </source>
</evidence>
<accession>E4Z1N2</accession>